<evidence type="ECO:0000313" key="2">
    <source>
        <dbReference type="EMBL" id="GGP16883.1"/>
    </source>
</evidence>
<sequence>MEYYFFLAVNASYKIKITHTAPITTVMYSNVVFVALLLRKTSSVDKNTTAANPIRIEKVVGDFLLINILIARNNTISILIILIEV</sequence>
<feature type="transmembrane region" description="Helical" evidence="1">
    <location>
        <begin position="20"/>
        <end position="38"/>
    </location>
</feature>
<dbReference type="EMBL" id="BMLW01000023">
    <property type="protein sequence ID" value="GGP16883.1"/>
    <property type="molecule type" value="Genomic_DNA"/>
</dbReference>
<evidence type="ECO:0000313" key="3">
    <source>
        <dbReference type="Proteomes" id="UP000641206"/>
    </source>
</evidence>
<gene>
    <name evidence="2" type="ORF">GCM10011346_50620</name>
</gene>
<accession>A0ABQ2P2Y0</accession>
<keyword evidence="3" id="KW-1185">Reference proteome</keyword>
<organism evidence="2 3">
    <name type="scientific">Oceanobacillus neutriphilus</name>
    <dbReference type="NCBI Taxonomy" id="531815"/>
    <lineage>
        <taxon>Bacteria</taxon>
        <taxon>Bacillati</taxon>
        <taxon>Bacillota</taxon>
        <taxon>Bacilli</taxon>
        <taxon>Bacillales</taxon>
        <taxon>Bacillaceae</taxon>
        <taxon>Oceanobacillus</taxon>
    </lineage>
</organism>
<protein>
    <submittedName>
        <fullName evidence="2">Uncharacterized protein</fullName>
    </submittedName>
</protein>
<keyword evidence="1" id="KW-0472">Membrane</keyword>
<reference evidence="3" key="1">
    <citation type="journal article" date="2019" name="Int. J. Syst. Evol. Microbiol.">
        <title>The Global Catalogue of Microorganisms (GCM) 10K type strain sequencing project: providing services to taxonomists for standard genome sequencing and annotation.</title>
        <authorList>
            <consortium name="The Broad Institute Genomics Platform"/>
            <consortium name="The Broad Institute Genome Sequencing Center for Infectious Disease"/>
            <person name="Wu L."/>
            <person name="Ma J."/>
        </authorList>
    </citation>
    <scope>NUCLEOTIDE SEQUENCE [LARGE SCALE GENOMIC DNA]</scope>
    <source>
        <strain evidence="3">CGMCC 1.7693</strain>
    </source>
</reference>
<proteinExistence type="predicted"/>
<comment type="caution">
    <text evidence="2">The sequence shown here is derived from an EMBL/GenBank/DDBJ whole genome shotgun (WGS) entry which is preliminary data.</text>
</comment>
<keyword evidence="1" id="KW-0812">Transmembrane</keyword>
<evidence type="ECO:0000256" key="1">
    <source>
        <dbReference type="SAM" id="Phobius"/>
    </source>
</evidence>
<keyword evidence="1" id="KW-1133">Transmembrane helix</keyword>
<name>A0ABQ2P2Y0_9BACI</name>
<dbReference type="Proteomes" id="UP000641206">
    <property type="component" value="Unassembled WGS sequence"/>
</dbReference>